<dbReference type="InterPro" id="IPR009003">
    <property type="entry name" value="Peptidase_S1_PA"/>
</dbReference>
<feature type="domain" description="CUB" evidence="5">
    <location>
        <begin position="149"/>
        <end position="290"/>
    </location>
</feature>
<dbReference type="PROSITE" id="PS50202">
    <property type="entry name" value="MSP"/>
    <property type="match status" value="1"/>
</dbReference>
<dbReference type="Pfam" id="PF00635">
    <property type="entry name" value="Motile_Sperm"/>
    <property type="match status" value="1"/>
</dbReference>
<dbReference type="Pfam" id="PF00057">
    <property type="entry name" value="Ldl_recept_a"/>
    <property type="match status" value="1"/>
</dbReference>
<dbReference type="SMART" id="SM00020">
    <property type="entry name" value="Tryp_SPc"/>
    <property type="match status" value="1"/>
</dbReference>
<dbReference type="InterPro" id="IPR013783">
    <property type="entry name" value="Ig-like_fold"/>
</dbReference>
<proteinExistence type="predicted"/>
<evidence type="ECO:0000313" key="8">
    <source>
        <dbReference type="EMBL" id="OUC43381.1"/>
    </source>
</evidence>
<dbReference type="Gene3D" id="2.60.120.290">
    <property type="entry name" value="Spermadhesin, CUB domain"/>
    <property type="match status" value="3"/>
</dbReference>
<dbReference type="CDD" id="cd00112">
    <property type="entry name" value="LDLa"/>
    <property type="match status" value="1"/>
</dbReference>
<keyword evidence="8" id="KW-0675">Receptor</keyword>
<dbReference type="SUPFAM" id="SSF49354">
    <property type="entry name" value="PapD-like"/>
    <property type="match status" value="1"/>
</dbReference>
<dbReference type="Pfam" id="PF00431">
    <property type="entry name" value="CUB"/>
    <property type="match status" value="1"/>
</dbReference>
<comment type="caution">
    <text evidence="3">Lacks conserved residue(s) required for the propagation of feature annotation.</text>
</comment>
<dbReference type="GO" id="GO:0006508">
    <property type="term" value="P:proteolysis"/>
    <property type="evidence" value="ECO:0007669"/>
    <property type="project" value="InterPro"/>
</dbReference>
<dbReference type="PROSITE" id="PS50240">
    <property type="entry name" value="TRYPSIN_DOM"/>
    <property type="match status" value="1"/>
</dbReference>
<dbReference type="InterPro" id="IPR001254">
    <property type="entry name" value="Trypsin_dom"/>
</dbReference>
<protein>
    <submittedName>
        <fullName evidence="8">Low-density lipoprotein receptor domain class A</fullName>
    </submittedName>
</protein>
<dbReference type="Proteomes" id="UP000243006">
    <property type="component" value="Unassembled WGS sequence"/>
</dbReference>
<dbReference type="Gene3D" id="2.60.40.10">
    <property type="entry name" value="Immunoglobulins"/>
    <property type="match status" value="1"/>
</dbReference>
<dbReference type="PROSITE" id="PS01209">
    <property type="entry name" value="LDLRA_1"/>
    <property type="match status" value="1"/>
</dbReference>
<keyword evidence="8" id="KW-0449">Lipoprotein</keyword>
<dbReference type="InterPro" id="IPR000859">
    <property type="entry name" value="CUB_dom"/>
</dbReference>
<reference evidence="8 9" key="1">
    <citation type="submission" date="2015-04" db="EMBL/GenBank/DDBJ databases">
        <title>Draft genome of the roundworm Trichinella nativa.</title>
        <authorList>
            <person name="Mitreva M."/>
        </authorList>
    </citation>
    <scope>NUCLEOTIDE SEQUENCE [LARGE SCALE GENOMIC DNA]</scope>
    <source>
        <strain evidence="8 9">ISS45</strain>
    </source>
</reference>
<evidence type="ECO:0000256" key="1">
    <source>
        <dbReference type="ARBA" id="ARBA00022737"/>
    </source>
</evidence>
<dbReference type="SUPFAM" id="SSF50494">
    <property type="entry name" value="Trypsin-like serine proteases"/>
    <property type="match status" value="1"/>
</dbReference>
<feature type="domain" description="MSP" evidence="6">
    <location>
        <begin position="1"/>
        <end position="110"/>
    </location>
</feature>
<sequence length="864" mass="98116">MLVFKGPFNEAKNIDVKVTNMSQFRVAFKFRTTRPDGIKFRPPMGILSPGGEKYIKVRCLAISGAPPAKDRCTLHCVALPPDYRCVKPQDFWKSPDSKNVTTERYPMKVIYEGVVPPTTEAETPAIPVEHSIGQENYYVYLTITRTLWCIVAFGEEDVHVENFYIPQGYVAVPQYEEKYKPNSKYRFNIYGSTFAVNKYIQLIIRPFQIEGYAEIPCRHDWLAVYSGEQISQLGNVCSFSNRNITNSKIFCNHHLPSIDQLLFKSADLVVEFCSDNIIEDSGFELKWSTSSDKPPVPTPKPKPSPPPVVCGGELELADETVSILSPDFQLGHYPPNAYCKWKVRLNVAAVLVVKSALFELEAAQQNHCLFDRVIIRMDADDGETETFGSFCGKNGPNFYIEPQNGLYLTIEFISDDKISWIGFEIQLSLQYPKPTLCGIEYTILHIQDVFHFYSPNYPAVTKREVFCKVKINTASKMEHFNVTFRSFNIEEGLETVRIGPNQTHERLLWGTMNSAMSMIFHEQSLTLQYTKLKGKTSGQGFHIEIRAFPKLAFCRSDEILCADEMQCISMRKFCDGRKDCDDGSDENNHWCTSHQNFLSKKCGISVAAQNIDLSGPKVGRRLLEARAHSWPWNLLIVEKGHFTDPFCAGTLISPDWMITTSNCFAGKNQNFQSFMVRVGVHDVGKLNCHHEQLRQVQQAYYFENNFDNGRKITTISVMNDTNFIIPSSIVLLRLNESVVQTNWTGVACLPPLNYFLKENVSCLSVGFGLYSDTKRRNALTQKITRTVAQSSSADKGKNVLLTDELQQDRCYVDKGGPLFIQNYKGQWTLQGLLWKSSCPAAESDVYVRVSEFLGFIYGVFIRYS</sequence>
<evidence type="ECO:0000313" key="9">
    <source>
        <dbReference type="Proteomes" id="UP000243006"/>
    </source>
</evidence>
<dbReference type="CDD" id="cd00041">
    <property type="entry name" value="CUB"/>
    <property type="match status" value="1"/>
</dbReference>
<dbReference type="Pfam" id="PF00089">
    <property type="entry name" value="Trypsin"/>
    <property type="match status" value="1"/>
</dbReference>
<comment type="caution">
    <text evidence="8">The sequence shown here is derived from an EMBL/GenBank/DDBJ whole genome shotgun (WGS) entry which is preliminary data.</text>
</comment>
<dbReference type="AlphaFoldDB" id="A0A1Y3EEE2"/>
<dbReference type="GO" id="GO:0004252">
    <property type="term" value="F:serine-type endopeptidase activity"/>
    <property type="evidence" value="ECO:0007669"/>
    <property type="project" value="InterPro"/>
</dbReference>
<accession>A0A1Y3EEE2</accession>
<evidence type="ECO:0000259" key="7">
    <source>
        <dbReference type="PROSITE" id="PS50240"/>
    </source>
</evidence>
<dbReference type="PROSITE" id="PS01180">
    <property type="entry name" value="CUB"/>
    <property type="match status" value="2"/>
</dbReference>
<dbReference type="PRINTS" id="PR00722">
    <property type="entry name" value="CHYMOTRYPSIN"/>
</dbReference>
<feature type="domain" description="Peptidase S1" evidence="7">
    <location>
        <begin position="617"/>
        <end position="861"/>
    </location>
</feature>
<dbReference type="PROSITE" id="PS50068">
    <property type="entry name" value="LDLRA_2"/>
    <property type="match status" value="1"/>
</dbReference>
<evidence type="ECO:0000259" key="5">
    <source>
        <dbReference type="PROSITE" id="PS01180"/>
    </source>
</evidence>
<dbReference type="InterPro" id="IPR008962">
    <property type="entry name" value="PapD-like_sf"/>
</dbReference>
<dbReference type="InterPro" id="IPR000535">
    <property type="entry name" value="MSP_dom"/>
</dbReference>
<dbReference type="Gene3D" id="2.40.10.10">
    <property type="entry name" value="Trypsin-like serine proteases"/>
    <property type="match status" value="2"/>
</dbReference>
<dbReference type="Gene3D" id="4.10.400.10">
    <property type="entry name" value="Low-density Lipoprotein Receptor"/>
    <property type="match status" value="1"/>
</dbReference>
<keyword evidence="1" id="KW-0677">Repeat</keyword>
<dbReference type="InterPro" id="IPR036055">
    <property type="entry name" value="LDL_receptor-like_sf"/>
</dbReference>
<dbReference type="InterPro" id="IPR001314">
    <property type="entry name" value="Peptidase_S1A"/>
</dbReference>
<feature type="region of interest" description="Disordered" evidence="4">
    <location>
        <begin position="288"/>
        <end position="307"/>
    </location>
</feature>
<evidence type="ECO:0000259" key="6">
    <source>
        <dbReference type="PROSITE" id="PS50202"/>
    </source>
</evidence>
<evidence type="ECO:0000256" key="3">
    <source>
        <dbReference type="PROSITE-ProRule" id="PRU00124"/>
    </source>
</evidence>
<dbReference type="InterPro" id="IPR043504">
    <property type="entry name" value="Peptidase_S1_PA_chymotrypsin"/>
</dbReference>
<evidence type="ECO:0000256" key="2">
    <source>
        <dbReference type="ARBA" id="ARBA00023157"/>
    </source>
</evidence>
<dbReference type="InterPro" id="IPR002172">
    <property type="entry name" value="LDrepeatLR_classA_rpt"/>
</dbReference>
<dbReference type="InterPro" id="IPR035914">
    <property type="entry name" value="Sperma_CUB_dom_sf"/>
</dbReference>
<dbReference type="InterPro" id="IPR023415">
    <property type="entry name" value="LDLR_class-A_CS"/>
</dbReference>
<gene>
    <name evidence="8" type="ORF">D917_02547</name>
</gene>
<dbReference type="SMART" id="SM00042">
    <property type="entry name" value="CUB"/>
    <property type="match status" value="2"/>
</dbReference>
<evidence type="ECO:0000256" key="4">
    <source>
        <dbReference type="SAM" id="MobiDB-lite"/>
    </source>
</evidence>
<dbReference type="PANTHER" id="PTHR24251">
    <property type="entry name" value="OVOCHYMASE-RELATED"/>
    <property type="match status" value="1"/>
</dbReference>
<feature type="compositionally biased region" description="Pro residues" evidence="4">
    <location>
        <begin position="294"/>
        <end position="307"/>
    </location>
</feature>
<dbReference type="SMART" id="SM00192">
    <property type="entry name" value="LDLa"/>
    <property type="match status" value="1"/>
</dbReference>
<organism evidence="8 9">
    <name type="scientific">Trichinella nativa</name>
    <dbReference type="NCBI Taxonomy" id="6335"/>
    <lineage>
        <taxon>Eukaryota</taxon>
        <taxon>Metazoa</taxon>
        <taxon>Ecdysozoa</taxon>
        <taxon>Nematoda</taxon>
        <taxon>Enoplea</taxon>
        <taxon>Dorylaimia</taxon>
        <taxon>Trichinellida</taxon>
        <taxon>Trichinellidae</taxon>
        <taxon>Trichinella</taxon>
    </lineage>
</organism>
<name>A0A1Y3EEE2_9BILA</name>
<dbReference type="SUPFAM" id="SSF57424">
    <property type="entry name" value="LDL receptor-like module"/>
    <property type="match status" value="1"/>
</dbReference>
<keyword evidence="2" id="KW-1015">Disulfide bond</keyword>
<dbReference type="SUPFAM" id="SSF49854">
    <property type="entry name" value="Spermadhesin, CUB domain"/>
    <property type="match status" value="2"/>
</dbReference>
<feature type="domain" description="CUB" evidence="5">
    <location>
        <begin position="310"/>
        <end position="430"/>
    </location>
</feature>
<dbReference type="EMBL" id="LVZM01015162">
    <property type="protein sequence ID" value="OUC43381.1"/>
    <property type="molecule type" value="Genomic_DNA"/>
</dbReference>